<dbReference type="InterPro" id="IPR016187">
    <property type="entry name" value="CTDL_fold"/>
</dbReference>
<dbReference type="GeneID" id="114336835"/>
<dbReference type="SUPFAM" id="SSF56436">
    <property type="entry name" value="C-type lectin-like"/>
    <property type="match status" value="1"/>
</dbReference>
<evidence type="ECO:0000313" key="4">
    <source>
        <dbReference type="EnsemblMetazoa" id="XP_050513492.1"/>
    </source>
</evidence>
<evidence type="ECO:0000313" key="5">
    <source>
        <dbReference type="Proteomes" id="UP001652700"/>
    </source>
</evidence>
<evidence type="ECO:0000256" key="1">
    <source>
        <dbReference type="ARBA" id="ARBA00023157"/>
    </source>
</evidence>
<keyword evidence="5" id="KW-1185">Reference proteome</keyword>
<dbReference type="Gene3D" id="3.10.100.10">
    <property type="entry name" value="Mannose-Binding Protein A, subunit A"/>
    <property type="match status" value="1"/>
</dbReference>
<dbReference type="PROSITE" id="PS50041">
    <property type="entry name" value="C_TYPE_LECTIN_2"/>
    <property type="match status" value="1"/>
</dbReference>
<dbReference type="SMART" id="SM00034">
    <property type="entry name" value="CLECT"/>
    <property type="match status" value="1"/>
</dbReference>
<sequence>MYVKIFVFLFVLNIFFCGLECNNGSEFVSPVLHTNKKTPNWFNFAGKTYYVDTVFKANFYKALQFCRQQGMHLLSINSQQENDRIGKFINENGLGYGHYWTSASNQVGDGQWVWLSTGQNMVYSNWYPGEPSGKNSQNNTEHCVEARHWAQPSGFTWNDINCLVEMYFICETITDCASPKNSKK</sequence>
<feature type="signal peptide" evidence="2">
    <location>
        <begin position="1"/>
        <end position="21"/>
    </location>
</feature>
<dbReference type="InterPro" id="IPR050111">
    <property type="entry name" value="C-type_lectin/snaclec_domain"/>
</dbReference>
<protein>
    <recommendedName>
        <fullName evidence="3">C-type lectin domain-containing protein</fullName>
    </recommendedName>
</protein>
<keyword evidence="2" id="KW-0732">Signal</keyword>
<evidence type="ECO:0000256" key="2">
    <source>
        <dbReference type="SAM" id="SignalP"/>
    </source>
</evidence>
<evidence type="ECO:0000259" key="3">
    <source>
        <dbReference type="PROSITE" id="PS50041"/>
    </source>
</evidence>
<dbReference type="InterPro" id="IPR016186">
    <property type="entry name" value="C-type_lectin-like/link_sf"/>
</dbReference>
<name>A0ABM5KTH3_DIAVI</name>
<accession>A0ABM5KTH3</accession>
<dbReference type="PANTHER" id="PTHR22803">
    <property type="entry name" value="MANNOSE, PHOSPHOLIPASE, LECTIN RECEPTOR RELATED"/>
    <property type="match status" value="1"/>
</dbReference>
<dbReference type="InterPro" id="IPR018378">
    <property type="entry name" value="C-type_lectin_CS"/>
</dbReference>
<dbReference type="PROSITE" id="PS00615">
    <property type="entry name" value="C_TYPE_LECTIN_1"/>
    <property type="match status" value="1"/>
</dbReference>
<dbReference type="InterPro" id="IPR001304">
    <property type="entry name" value="C-type_lectin-like"/>
</dbReference>
<keyword evidence="1" id="KW-1015">Disulfide bond</keyword>
<dbReference type="CDD" id="cd00037">
    <property type="entry name" value="CLECT"/>
    <property type="match status" value="1"/>
</dbReference>
<feature type="domain" description="C-type lectin" evidence="3">
    <location>
        <begin position="44"/>
        <end position="171"/>
    </location>
</feature>
<dbReference type="Proteomes" id="UP001652700">
    <property type="component" value="Unplaced"/>
</dbReference>
<dbReference type="EnsemblMetazoa" id="XM_050657535.1">
    <property type="protein sequence ID" value="XP_050513492.1"/>
    <property type="gene ID" value="LOC114336835"/>
</dbReference>
<proteinExistence type="predicted"/>
<organism evidence="4 5">
    <name type="scientific">Diabrotica virgifera virgifera</name>
    <name type="common">western corn rootworm</name>
    <dbReference type="NCBI Taxonomy" id="50390"/>
    <lineage>
        <taxon>Eukaryota</taxon>
        <taxon>Metazoa</taxon>
        <taxon>Ecdysozoa</taxon>
        <taxon>Arthropoda</taxon>
        <taxon>Hexapoda</taxon>
        <taxon>Insecta</taxon>
        <taxon>Pterygota</taxon>
        <taxon>Neoptera</taxon>
        <taxon>Endopterygota</taxon>
        <taxon>Coleoptera</taxon>
        <taxon>Polyphaga</taxon>
        <taxon>Cucujiformia</taxon>
        <taxon>Chrysomeloidea</taxon>
        <taxon>Chrysomelidae</taxon>
        <taxon>Galerucinae</taxon>
        <taxon>Diabroticina</taxon>
        <taxon>Diabroticites</taxon>
        <taxon>Diabrotica</taxon>
    </lineage>
</organism>
<feature type="chain" id="PRO_5045232044" description="C-type lectin domain-containing protein" evidence="2">
    <location>
        <begin position="22"/>
        <end position="184"/>
    </location>
</feature>
<reference evidence="4" key="1">
    <citation type="submission" date="2025-05" db="UniProtKB">
        <authorList>
            <consortium name="EnsemblMetazoa"/>
        </authorList>
    </citation>
    <scope>IDENTIFICATION</scope>
</reference>
<dbReference type="RefSeq" id="XP_050513492.1">
    <property type="nucleotide sequence ID" value="XM_050657535.1"/>
</dbReference>
<dbReference type="Pfam" id="PF00059">
    <property type="entry name" value="Lectin_C"/>
    <property type="match status" value="1"/>
</dbReference>